<organism evidence="2 3">
    <name type="scientific">Streptomyces yatensis</name>
    <dbReference type="NCBI Taxonomy" id="155177"/>
    <lineage>
        <taxon>Bacteria</taxon>
        <taxon>Bacillati</taxon>
        <taxon>Actinomycetota</taxon>
        <taxon>Actinomycetes</taxon>
        <taxon>Kitasatosporales</taxon>
        <taxon>Streptomycetaceae</taxon>
        <taxon>Streptomyces</taxon>
        <taxon>Streptomyces violaceusniger group</taxon>
    </lineage>
</organism>
<proteinExistence type="predicted"/>
<accession>A0ABN2GYL0</accession>
<dbReference type="EMBL" id="BAAALR010000025">
    <property type="protein sequence ID" value="GAA1679039.1"/>
    <property type="molecule type" value="Genomic_DNA"/>
</dbReference>
<keyword evidence="3" id="KW-1185">Reference proteome</keyword>
<evidence type="ECO:0000256" key="1">
    <source>
        <dbReference type="SAM" id="MobiDB-lite"/>
    </source>
</evidence>
<reference evidence="2 3" key="1">
    <citation type="journal article" date="2019" name="Int. J. Syst. Evol. Microbiol.">
        <title>The Global Catalogue of Microorganisms (GCM) 10K type strain sequencing project: providing services to taxonomists for standard genome sequencing and annotation.</title>
        <authorList>
            <consortium name="The Broad Institute Genomics Platform"/>
            <consortium name="The Broad Institute Genome Sequencing Center for Infectious Disease"/>
            <person name="Wu L."/>
            <person name="Ma J."/>
        </authorList>
    </citation>
    <scope>NUCLEOTIDE SEQUENCE [LARGE SCALE GENOMIC DNA]</scope>
    <source>
        <strain evidence="2 3">JCM 13244</strain>
    </source>
</reference>
<feature type="region of interest" description="Disordered" evidence="1">
    <location>
        <begin position="48"/>
        <end position="79"/>
    </location>
</feature>
<dbReference type="Proteomes" id="UP001499947">
    <property type="component" value="Unassembled WGS sequence"/>
</dbReference>
<protein>
    <submittedName>
        <fullName evidence="2">Uncharacterized protein</fullName>
    </submittedName>
</protein>
<comment type="caution">
    <text evidence="2">The sequence shown here is derived from an EMBL/GenBank/DDBJ whole genome shotgun (WGS) entry which is preliminary data.</text>
</comment>
<sequence length="79" mass="8674">MFSAMQHVTEFFTPSRGRRPTMRMPRIMGAQPRSVMIASAWGEATAQLVAPSASSPRPARSARVRSPLEDYVAASLPEQ</sequence>
<name>A0ABN2GYL0_9ACTN</name>
<evidence type="ECO:0000313" key="3">
    <source>
        <dbReference type="Proteomes" id="UP001499947"/>
    </source>
</evidence>
<evidence type="ECO:0000313" key="2">
    <source>
        <dbReference type="EMBL" id="GAA1679039.1"/>
    </source>
</evidence>
<feature type="compositionally biased region" description="Low complexity" evidence="1">
    <location>
        <begin position="49"/>
        <end position="65"/>
    </location>
</feature>
<gene>
    <name evidence="2" type="ORF">GCM10009680_18030</name>
</gene>